<dbReference type="EMBL" id="BX284605">
    <property type="protein sequence ID" value="CCD64176.1"/>
    <property type="molecule type" value="Genomic_DNA"/>
</dbReference>
<protein>
    <submittedName>
        <fullName evidence="2">Secreted protein</fullName>
    </submittedName>
</protein>
<evidence type="ECO:0000313" key="4">
    <source>
        <dbReference type="WormBase" id="T09D3.9"/>
    </source>
</evidence>
<sequence>MIILSLFLAPLMSTAQEIPPNIMSPINLNFSEYGTSISQFAWPKILAKYTVNNVTPIALSFNKGFKSSYMAR</sequence>
<gene>
    <name evidence="2" type="ORF">CELE_T09D3.9</name>
    <name evidence="2 4" type="ORF">T09D3.9</name>
</gene>
<keyword evidence="3" id="KW-1185">Reference proteome</keyword>
<dbReference type="Bgee" id="WBGene00195171">
    <property type="expression patterns" value="Expressed in multicellular organism and 1 other cell type or tissue"/>
</dbReference>
<dbReference type="HOGENOM" id="CLU_2724512_0_0_1"/>
<dbReference type="InParanoid" id="D9N125"/>
<dbReference type="PaxDb" id="6239-T09D3.9"/>
<dbReference type="AlphaFoldDB" id="D9N125"/>
<evidence type="ECO:0000313" key="2">
    <source>
        <dbReference type="EMBL" id="CCD64176.1"/>
    </source>
</evidence>
<name>D9N125_CAEEL</name>
<dbReference type="WormBase" id="T09D3.9">
    <property type="protein sequence ID" value="CE45167"/>
    <property type="gene ID" value="WBGene00195171"/>
</dbReference>
<organism evidence="2 3">
    <name type="scientific">Caenorhabditis elegans</name>
    <dbReference type="NCBI Taxonomy" id="6239"/>
    <lineage>
        <taxon>Eukaryota</taxon>
        <taxon>Metazoa</taxon>
        <taxon>Ecdysozoa</taxon>
        <taxon>Nematoda</taxon>
        <taxon>Chromadorea</taxon>
        <taxon>Rhabditida</taxon>
        <taxon>Rhabditina</taxon>
        <taxon>Rhabditomorpha</taxon>
        <taxon>Rhabditoidea</taxon>
        <taxon>Rhabditidae</taxon>
        <taxon>Peloderinae</taxon>
        <taxon>Caenorhabditis</taxon>
    </lineage>
</organism>
<evidence type="ECO:0000313" key="3">
    <source>
        <dbReference type="Proteomes" id="UP000001940"/>
    </source>
</evidence>
<dbReference type="Proteomes" id="UP000001940">
    <property type="component" value="Chromosome V"/>
</dbReference>
<reference evidence="2 3" key="1">
    <citation type="journal article" date="1998" name="Science">
        <title>Genome sequence of the nematode C. elegans: a platform for investigating biology.</title>
        <authorList>
            <consortium name="The C. elegans sequencing consortium"/>
            <person name="Sulson J.E."/>
            <person name="Waterston R."/>
        </authorList>
    </citation>
    <scope>NUCLEOTIDE SEQUENCE [LARGE SCALE GENOMIC DNA]</scope>
    <source>
        <strain evidence="2 3">Bristol N2</strain>
    </source>
</reference>
<feature type="chain" id="PRO_5012361658" evidence="1">
    <location>
        <begin position="16"/>
        <end position="72"/>
    </location>
</feature>
<accession>D9N125</accession>
<keyword evidence="1" id="KW-0732">Signal</keyword>
<accession>G4RYW0</accession>
<proteinExistence type="predicted"/>
<feature type="signal peptide" evidence="1">
    <location>
        <begin position="1"/>
        <end position="15"/>
    </location>
</feature>
<evidence type="ECO:0000256" key="1">
    <source>
        <dbReference type="SAM" id="SignalP"/>
    </source>
</evidence>
<dbReference type="AGR" id="WB:WBGene00195171"/>